<protein>
    <submittedName>
        <fullName evidence="5">CBS domain-containing protein</fullName>
    </submittedName>
</protein>
<evidence type="ECO:0000313" key="6">
    <source>
        <dbReference type="Proteomes" id="UP000572635"/>
    </source>
</evidence>
<dbReference type="SMART" id="SM00116">
    <property type="entry name" value="CBS"/>
    <property type="match status" value="2"/>
</dbReference>
<feature type="domain" description="BON" evidence="3">
    <location>
        <begin position="141"/>
        <end position="207"/>
    </location>
</feature>
<evidence type="ECO:0000259" key="4">
    <source>
        <dbReference type="PROSITE" id="PS51371"/>
    </source>
</evidence>
<dbReference type="InterPro" id="IPR017080">
    <property type="entry name" value="UCP036990_CBS_BON"/>
</dbReference>
<reference evidence="5 6" key="1">
    <citation type="submission" date="2020-08" db="EMBL/GenBank/DDBJ databases">
        <title>Sequencing the genomes of 1000 actinobacteria strains.</title>
        <authorList>
            <person name="Klenk H.-P."/>
        </authorList>
    </citation>
    <scope>NUCLEOTIDE SEQUENCE [LARGE SCALE GENOMIC DNA]</scope>
    <source>
        <strain evidence="5 6">DSM 44551</strain>
    </source>
</reference>
<organism evidence="5 6">
    <name type="scientific">Nocardiopsis composta</name>
    <dbReference type="NCBI Taxonomy" id="157465"/>
    <lineage>
        <taxon>Bacteria</taxon>
        <taxon>Bacillati</taxon>
        <taxon>Actinomycetota</taxon>
        <taxon>Actinomycetes</taxon>
        <taxon>Streptosporangiales</taxon>
        <taxon>Nocardiopsidaceae</taxon>
        <taxon>Nocardiopsis</taxon>
    </lineage>
</organism>
<accession>A0A7W8VCP3</accession>
<dbReference type="PROSITE" id="PS51371">
    <property type="entry name" value="CBS"/>
    <property type="match status" value="2"/>
</dbReference>
<dbReference type="CDD" id="cd04586">
    <property type="entry name" value="CBS_pair_BON_assoc"/>
    <property type="match status" value="1"/>
</dbReference>
<proteinExistence type="predicted"/>
<dbReference type="Proteomes" id="UP000572635">
    <property type="component" value="Unassembled WGS sequence"/>
</dbReference>
<name>A0A7W8VCP3_9ACTN</name>
<dbReference type="EMBL" id="JACHDB010000001">
    <property type="protein sequence ID" value="MBB5431153.1"/>
    <property type="molecule type" value="Genomic_DNA"/>
</dbReference>
<evidence type="ECO:0000256" key="1">
    <source>
        <dbReference type="ARBA" id="ARBA00023122"/>
    </source>
</evidence>
<dbReference type="InterPro" id="IPR007055">
    <property type="entry name" value="BON_dom"/>
</dbReference>
<dbReference type="InterPro" id="IPR051257">
    <property type="entry name" value="Diverse_CBS-Domain"/>
</dbReference>
<keyword evidence="6" id="KW-1185">Reference proteome</keyword>
<dbReference type="RefSeq" id="WP_184390315.1">
    <property type="nucleotide sequence ID" value="NZ_BAAAJD010000015.1"/>
</dbReference>
<feature type="domain" description="CBS" evidence="4">
    <location>
        <begin position="9"/>
        <end position="67"/>
    </location>
</feature>
<dbReference type="InterPro" id="IPR000644">
    <property type="entry name" value="CBS_dom"/>
</dbReference>
<dbReference type="Gene3D" id="3.10.580.10">
    <property type="entry name" value="CBS-domain"/>
    <property type="match status" value="1"/>
</dbReference>
<comment type="caution">
    <text evidence="5">The sequence shown here is derived from an EMBL/GenBank/DDBJ whole genome shotgun (WGS) entry which is preliminary data.</text>
</comment>
<evidence type="ECO:0000313" key="5">
    <source>
        <dbReference type="EMBL" id="MBB5431153.1"/>
    </source>
</evidence>
<feature type="domain" description="CBS" evidence="4">
    <location>
        <begin position="88"/>
        <end position="147"/>
    </location>
</feature>
<evidence type="ECO:0000259" key="3">
    <source>
        <dbReference type="PROSITE" id="PS50914"/>
    </source>
</evidence>
<dbReference type="InterPro" id="IPR046342">
    <property type="entry name" value="CBS_dom_sf"/>
</dbReference>
<evidence type="ECO:0000256" key="2">
    <source>
        <dbReference type="PROSITE-ProRule" id="PRU00703"/>
    </source>
</evidence>
<dbReference type="PANTHER" id="PTHR43080">
    <property type="entry name" value="CBS DOMAIN-CONTAINING PROTEIN CBSX3, MITOCHONDRIAL"/>
    <property type="match status" value="1"/>
</dbReference>
<sequence>MTVRVEELMAADPVSVPADAGPRELAALLRRFGVSAVPVVDEGGRVIGVVSEADLLLRLAGPDGSPERGRKAREERAKAGAATVRRMMTSPPVTIGPEEPVGRAANLMHRHRVKRLPVVDPDGALVGVISRSDLVGLYTRPDEWIREAVVRRLLTDFDLPGVRVRVDRGEVVLEGRVRLRSSALALARSVRHIEGVVHVADRLDWAADDLSPLVSAGMPGPRSGQGR</sequence>
<dbReference type="PANTHER" id="PTHR43080:SF29">
    <property type="entry name" value="OS02G0818000 PROTEIN"/>
    <property type="match status" value="1"/>
</dbReference>
<keyword evidence="1 2" id="KW-0129">CBS domain</keyword>
<dbReference type="PROSITE" id="PS50914">
    <property type="entry name" value="BON"/>
    <property type="match status" value="1"/>
</dbReference>
<dbReference type="AlphaFoldDB" id="A0A7W8VCP3"/>
<dbReference type="Pfam" id="PF00571">
    <property type="entry name" value="CBS"/>
    <property type="match status" value="2"/>
</dbReference>
<gene>
    <name evidence="5" type="ORF">HDA36_001237</name>
</gene>
<dbReference type="SUPFAM" id="SSF54631">
    <property type="entry name" value="CBS-domain pair"/>
    <property type="match status" value="1"/>
</dbReference>
<dbReference type="PIRSF" id="PIRSF036990">
    <property type="entry name" value="UCP036990_CBS_BON"/>
    <property type="match status" value="1"/>
</dbReference>
<dbReference type="Pfam" id="PF04972">
    <property type="entry name" value="BON"/>
    <property type="match status" value="1"/>
</dbReference>